<dbReference type="SUPFAM" id="SSF53448">
    <property type="entry name" value="Nucleotide-diphospho-sugar transferases"/>
    <property type="match status" value="1"/>
</dbReference>
<sequence>MPALTVLMPVYNAEKFLAEAIDSILQQTFADFEFIIIDDGSEDSTAAIVASYSDTRIRFVQNERNLGISATLNKGIILAAAPLIARMDADDISCPERLQKQFEYMQANPDCAMVSSLVKVITEDGQLVRVDQFRSEFFYYNLTFICWIYHPTVMYRKAAVEEAGMYAVPYAEDFELFWQLSRRHKIYNLPEIMLHYRVSSKSLHQVLKKKEYEQAQHEQLLRNFRYYAGKNFTLPTSHIECLQHNFEPILAEASRSSVLQCLKSLDAITEGILYKENTNRNIEAIKKAAFYKRNYILTNVMKHLTKPQKAMLLISDRNLNYLSRLLKNRVRIKFKNVFSF</sequence>
<dbReference type="RefSeq" id="WP_147924076.1">
    <property type="nucleotide sequence ID" value="NZ_VRTY01000148.1"/>
</dbReference>
<dbReference type="GO" id="GO:0016758">
    <property type="term" value="F:hexosyltransferase activity"/>
    <property type="evidence" value="ECO:0007669"/>
    <property type="project" value="UniProtKB-ARBA"/>
</dbReference>
<dbReference type="PANTHER" id="PTHR22916:SF3">
    <property type="entry name" value="UDP-GLCNAC:BETAGAL BETA-1,3-N-ACETYLGLUCOSAMINYLTRANSFERASE-LIKE PROTEIN 1"/>
    <property type="match status" value="1"/>
</dbReference>
<reference evidence="2 3" key="1">
    <citation type="submission" date="2019-08" db="EMBL/GenBank/DDBJ databases">
        <authorList>
            <person name="Shi S."/>
        </authorList>
    </citation>
    <scope>NUCLEOTIDE SEQUENCE [LARGE SCALE GENOMIC DNA]</scope>
    <source>
        <strain evidence="2 3">GY10130</strain>
    </source>
</reference>
<dbReference type="EMBL" id="VRTY01000148">
    <property type="protein sequence ID" value="TXK23335.1"/>
    <property type="molecule type" value="Genomic_DNA"/>
</dbReference>
<evidence type="ECO:0000313" key="2">
    <source>
        <dbReference type="EMBL" id="TXK23335.1"/>
    </source>
</evidence>
<dbReference type="Proteomes" id="UP000321926">
    <property type="component" value="Unassembled WGS sequence"/>
</dbReference>
<dbReference type="Gene3D" id="3.90.550.10">
    <property type="entry name" value="Spore Coat Polysaccharide Biosynthesis Protein SpsA, Chain A"/>
    <property type="match status" value="1"/>
</dbReference>
<dbReference type="OrthoDB" id="9815829at2"/>
<evidence type="ECO:0000313" key="3">
    <source>
        <dbReference type="Proteomes" id="UP000321926"/>
    </source>
</evidence>
<dbReference type="InterPro" id="IPR001173">
    <property type="entry name" value="Glyco_trans_2-like"/>
</dbReference>
<organism evidence="2 3">
    <name type="scientific">Pontibacter qinzhouensis</name>
    <dbReference type="NCBI Taxonomy" id="2603253"/>
    <lineage>
        <taxon>Bacteria</taxon>
        <taxon>Pseudomonadati</taxon>
        <taxon>Bacteroidota</taxon>
        <taxon>Cytophagia</taxon>
        <taxon>Cytophagales</taxon>
        <taxon>Hymenobacteraceae</taxon>
        <taxon>Pontibacter</taxon>
    </lineage>
</organism>
<gene>
    <name evidence="2" type="ORF">FVR03_22730</name>
</gene>
<protein>
    <submittedName>
        <fullName evidence="2">Glycosyltransferase</fullName>
    </submittedName>
</protein>
<dbReference type="AlphaFoldDB" id="A0A5C8IR15"/>
<comment type="caution">
    <text evidence="2">The sequence shown here is derived from an EMBL/GenBank/DDBJ whole genome shotgun (WGS) entry which is preliminary data.</text>
</comment>
<name>A0A5C8IR15_9BACT</name>
<dbReference type="InterPro" id="IPR029044">
    <property type="entry name" value="Nucleotide-diphossugar_trans"/>
</dbReference>
<keyword evidence="2" id="KW-0808">Transferase</keyword>
<evidence type="ECO:0000259" key="1">
    <source>
        <dbReference type="Pfam" id="PF00535"/>
    </source>
</evidence>
<proteinExistence type="predicted"/>
<feature type="domain" description="Glycosyltransferase 2-like" evidence="1">
    <location>
        <begin position="5"/>
        <end position="139"/>
    </location>
</feature>
<dbReference type="PANTHER" id="PTHR22916">
    <property type="entry name" value="GLYCOSYLTRANSFERASE"/>
    <property type="match status" value="1"/>
</dbReference>
<accession>A0A5C8IR15</accession>
<keyword evidence="3" id="KW-1185">Reference proteome</keyword>
<dbReference type="Pfam" id="PF00535">
    <property type="entry name" value="Glycos_transf_2"/>
    <property type="match status" value="1"/>
</dbReference>